<evidence type="ECO:0000256" key="4">
    <source>
        <dbReference type="ARBA" id="ARBA00022692"/>
    </source>
</evidence>
<keyword evidence="7 16" id="KW-1133">Transmembrane helix</keyword>
<evidence type="ECO:0000256" key="15">
    <source>
        <dbReference type="ARBA" id="ARBA00060638"/>
    </source>
</evidence>
<evidence type="ECO:0000313" key="18">
    <source>
        <dbReference type="Proteomes" id="UP000662931"/>
    </source>
</evidence>
<accession>A0A875S3L4</accession>
<dbReference type="PROSITE" id="PS01018">
    <property type="entry name" value="STEROL_REDUCT_2"/>
    <property type="match status" value="1"/>
</dbReference>
<keyword evidence="3 16" id="KW-0444">Lipid biosynthesis</keyword>
<gene>
    <name evidence="17" type="ORF">FOA43_003302</name>
</gene>
<comment type="similarity">
    <text evidence="2 16">Belongs to the ERG4/ERG24 family.</text>
</comment>
<evidence type="ECO:0000256" key="9">
    <source>
        <dbReference type="ARBA" id="ARBA00023011"/>
    </source>
</evidence>
<evidence type="ECO:0000256" key="13">
    <source>
        <dbReference type="ARBA" id="ARBA00023221"/>
    </source>
</evidence>
<dbReference type="EMBL" id="CP064815">
    <property type="protein sequence ID" value="QPG75916.1"/>
    <property type="molecule type" value="Genomic_DNA"/>
</dbReference>
<keyword evidence="13 16" id="KW-0753">Steroid metabolism</keyword>
<feature type="transmembrane region" description="Helical" evidence="16">
    <location>
        <begin position="12"/>
        <end position="35"/>
    </location>
</feature>
<dbReference type="Pfam" id="PF01222">
    <property type="entry name" value="ERG4_ERG24"/>
    <property type="match status" value="1"/>
</dbReference>
<name>A0A875S3L4_EENNA</name>
<evidence type="ECO:0000256" key="10">
    <source>
        <dbReference type="ARBA" id="ARBA00023098"/>
    </source>
</evidence>
<comment type="catalytic activity">
    <reaction evidence="14">
        <text>4,4-dimethyl-5alpha-cholesta-8,24-dien-3beta-ol + NADP(+) = 4,4-dimethyl-5alpha-cholesta-8,14,24-trien-3beta-ol + NADPH + H(+)</text>
        <dbReference type="Rhea" id="RHEA:18561"/>
        <dbReference type="ChEBI" id="CHEBI:15378"/>
        <dbReference type="ChEBI" id="CHEBI:17813"/>
        <dbReference type="ChEBI" id="CHEBI:18364"/>
        <dbReference type="ChEBI" id="CHEBI:57783"/>
        <dbReference type="ChEBI" id="CHEBI:58349"/>
        <dbReference type="EC" id="1.3.1.70"/>
    </reaction>
    <physiologicalReaction direction="right-to-left" evidence="14">
        <dbReference type="Rhea" id="RHEA:18563"/>
    </physiologicalReaction>
</comment>
<evidence type="ECO:0000256" key="5">
    <source>
        <dbReference type="ARBA" id="ARBA00022857"/>
    </source>
</evidence>
<evidence type="ECO:0000256" key="7">
    <source>
        <dbReference type="ARBA" id="ARBA00022989"/>
    </source>
</evidence>
<keyword evidence="9 16" id="KW-0756">Sterol biosynthesis</keyword>
<keyword evidence="18" id="KW-1185">Reference proteome</keyword>
<dbReference type="Proteomes" id="UP000662931">
    <property type="component" value="Chromosome 4"/>
</dbReference>
<dbReference type="GeneID" id="62196702"/>
<evidence type="ECO:0000256" key="3">
    <source>
        <dbReference type="ARBA" id="ARBA00022516"/>
    </source>
</evidence>
<feature type="transmembrane region" description="Helical" evidence="16">
    <location>
        <begin position="151"/>
        <end position="175"/>
    </location>
</feature>
<evidence type="ECO:0000256" key="16">
    <source>
        <dbReference type="RuleBase" id="RU369120"/>
    </source>
</evidence>
<dbReference type="KEGG" id="bnn:FOA43_003302"/>
<evidence type="ECO:0000256" key="12">
    <source>
        <dbReference type="ARBA" id="ARBA00023166"/>
    </source>
</evidence>
<keyword evidence="10 16" id="KW-0443">Lipid metabolism</keyword>
<dbReference type="PANTHER" id="PTHR21257">
    <property type="entry name" value="DELTA(14)-STEROL REDUCTASE"/>
    <property type="match status" value="1"/>
</dbReference>
<feature type="transmembrane region" description="Helical" evidence="16">
    <location>
        <begin position="282"/>
        <end position="300"/>
    </location>
</feature>
<dbReference type="InterPro" id="IPR018083">
    <property type="entry name" value="Sterol_reductase_CS"/>
</dbReference>
<dbReference type="AlphaFoldDB" id="A0A875S3L4"/>
<dbReference type="GO" id="GO:0050613">
    <property type="term" value="F:Delta14-sterol reductase activity"/>
    <property type="evidence" value="ECO:0007669"/>
    <property type="project" value="UniProtKB-EC"/>
</dbReference>
<dbReference type="GO" id="GO:0005789">
    <property type="term" value="C:endoplasmic reticulum membrane"/>
    <property type="evidence" value="ECO:0007669"/>
    <property type="project" value="TreeGrafter"/>
</dbReference>
<dbReference type="InterPro" id="IPR001171">
    <property type="entry name" value="ERG24_DHCR-like"/>
</dbReference>
<keyword evidence="12 16" id="KW-1207">Sterol metabolism</keyword>
<dbReference type="GO" id="GO:0006696">
    <property type="term" value="P:ergosterol biosynthetic process"/>
    <property type="evidence" value="ECO:0007669"/>
    <property type="project" value="UniProtKB-ARBA"/>
</dbReference>
<feature type="transmembrane region" description="Helical" evidence="16">
    <location>
        <begin position="75"/>
        <end position="96"/>
    </location>
</feature>
<evidence type="ECO:0000256" key="14">
    <source>
        <dbReference type="ARBA" id="ARBA00052254"/>
    </source>
</evidence>
<feature type="transmembrane region" description="Helical" evidence="16">
    <location>
        <begin position="312"/>
        <end position="331"/>
    </location>
</feature>
<dbReference type="Gene3D" id="1.20.120.1630">
    <property type="match status" value="1"/>
</dbReference>
<dbReference type="OrthoDB" id="10262235at2759"/>
<evidence type="ECO:0000313" key="17">
    <source>
        <dbReference type="EMBL" id="QPG75916.1"/>
    </source>
</evidence>
<comment type="pathway">
    <text evidence="15">Steroid biosynthesis; zymosterol biosynthesis; zymosterol from lanosterol: step 2/6.</text>
</comment>
<keyword evidence="11 16" id="KW-0472">Membrane</keyword>
<dbReference type="PANTHER" id="PTHR21257:SF52">
    <property type="entry name" value="DELTA(14)-STEROL REDUCTASE TM7SF2"/>
    <property type="match status" value="1"/>
</dbReference>
<organism evidence="17 18">
    <name type="scientific">Eeniella nana</name>
    <name type="common">Yeast</name>
    <name type="synonym">Brettanomyces nanus</name>
    <dbReference type="NCBI Taxonomy" id="13502"/>
    <lineage>
        <taxon>Eukaryota</taxon>
        <taxon>Fungi</taxon>
        <taxon>Dikarya</taxon>
        <taxon>Ascomycota</taxon>
        <taxon>Saccharomycotina</taxon>
        <taxon>Pichiomycetes</taxon>
        <taxon>Pichiales</taxon>
        <taxon>Pichiaceae</taxon>
        <taxon>Brettanomyces</taxon>
    </lineage>
</organism>
<protein>
    <recommendedName>
        <fullName evidence="16">Delta(14)-sterol reductase</fullName>
    </recommendedName>
    <alternativeName>
        <fullName evidence="16">C-14 sterol reductase</fullName>
    </alternativeName>
    <alternativeName>
        <fullName evidence="16">Sterol C14-reductase</fullName>
    </alternativeName>
</protein>
<evidence type="ECO:0000256" key="8">
    <source>
        <dbReference type="ARBA" id="ARBA00023002"/>
    </source>
</evidence>
<reference evidence="17" key="1">
    <citation type="submission" date="2020-10" db="EMBL/GenBank/DDBJ databases">
        <authorList>
            <person name="Roach M.J.R."/>
        </authorList>
    </citation>
    <scope>NUCLEOTIDE SEQUENCE</scope>
    <source>
        <strain evidence="17">CBS 1945</strain>
    </source>
</reference>
<evidence type="ECO:0000256" key="11">
    <source>
        <dbReference type="ARBA" id="ARBA00023136"/>
    </source>
</evidence>
<keyword evidence="5" id="KW-0521">NADP</keyword>
<keyword evidence="4 16" id="KW-0812">Transmembrane</keyword>
<evidence type="ECO:0000256" key="6">
    <source>
        <dbReference type="ARBA" id="ARBA00022955"/>
    </source>
</evidence>
<evidence type="ECO:0000256" key="2">
    <source>
        <dbReference type="ARBA" id="ARBA00005402"/>
    </source>
</evidence>
<dbReference type="FunFam" id="1.20.120.1630:FF:000009">
    <property type="entry name" value="C-14 sterol reductase"/>
    <property type="match status" value="1"/>
</dbReference>
<feature type="transmembrane region" description="Helical" evidence="16">
    <location>
        <begin position="390"/>
        <end position="408"/>
    </location>
</feature>
<evidence type="ECO:0000256" key="1">
    <source>
        <dbReference type="ARBA" id="ARBA00004141"/>
    </source>
</evidence>
<keyword evidence="6 16" id="KW-0752">Steroid biosynthesis</keyword>
<feature type="transmembrane region" description="Helical" evidence="16">
    <location>
        <begin position="108"/>
        <end position="131"/>
    </location>
</feature>
<comment type="subcellular location">
    <subcellularLocation>
        <location evidence="1">Membrane</location>
        <topology evidence="1">Multi-pass membrane protein</topology>
    </subcellularLocation>
</comment>
<keyword evidence="8 16" id="KW-0560">Oxidoreductase</keyword>
<proteinExistence type="inferred from homology"/>
<feature type="transmembrane region" description="Helical" evidence="16">
    <location>
        <begin position="243"/>
        <end position="262"/>
    </location>
</feature>
<dbReference type="RefSeq" id="XP_038779481.1">
    <property type="nucleotide sequence ID" value="XM_038923553.1"/>
</dbReference>
<dbReference type="PROSITE" id="PS01017">
    <property type="entry name" value="STEROL_REDUCT_1"/>
    <property type="match status" value="1"/>
</dbReference>
<sequence>MSDLNPKSKTLDFGGSVGALILTIFLPLVVLGLYLCSNQQYHLDGVNLDSEKIIEIVKSELIDNWANYFCNKTCWIAYLCWFFGLAILDLIIPGTWKQGVEMRDGTKLWYLINGKELSLALFALLFSRTWFTGSGFTLPELSFLYDNTLPLMITTWEFSLCLATLCYILSFVPLFSPNGKGTRERILALGGNSGQPLFDWFIGRELNPRIGLWDIKLYCELRPGMLLWFLLNLSCLQQQYQKLGYVTNSMFLTNFLQAFYIFDGVFNEEGCLTMMDTTTDGFGFMLAFGDLCWLPFSYSLQARYLSLVEVNLPTWAAIGIVLIMLLGFWIFKSSNNQKSAFRQGKLPQMKFIQTDRSTKLLVDGWWGMAQHINYFGDILIASSWCLPTGFNTPLTYFYVIYFTCLLLHRQKRDEEKCSDKYKKDWQQYKKQVPWKIVPYMY</sequence>